<sequence>MNSDSDRRSACICVKDHIKRVKETWNCRCTARIYKKQYLDTTQVHISQVKLSETYKLDPQRTRKFSETDKQARRLLRKHLLSTQLTEDTEEVLRIVKLEPAESTLDQVTDSAESLESEVLKAPSVSLASLKSELKQPVTPIDQEALVILSESYRGGMARFAETDAEWANTIKGLVTVLGSADLYECFAKGDFIKTFEYQGFDVVKFREAFGQLARKLTSRHKIWIAVGQTEDASGAVNFGRLITYLITIYNLRGNNIKAIIDGLPEEGRAVLDNLATVLEIKRRVVEKQGEARNTMTVTLARIAAAFPIHAVSIVKSPAFKRKVIDLSDIGIDQETPIEKVLAHPMTPSILTSAAIKNGHVWITFLAAIRLNKVIGKKTGKDDFESLWTFHKAILCSKAVGEDIKTKFWETLSVPDEYVDAARTVVVKLISSELKDELTAYAGCDRK</sequence>
<dbReference type="Pfam" id="PF05733">
    <property type="entry name" value="Tenui_N"/>
    <property type="match status" value="1"/>
</dbReference>
<name>A0A1L4A1S0_9VIRU</name>
<dbReference type="GO" id="GO:0019013">
    <property type="term" value="C:viral nucleocapsid"/>
    <property type="evidence" value="ECO:0007669"/>
    <property type="project" value="UniProtKB-KW"/>
</dbReference>
<proteinExistence type="predicted"/>
<evidence type="ECO:0000313" key="1">
    <source>
        <dbReference type="EMBL" id="API61886.1"/>
    </source>
</evidence>
<reference evidence="1" key="1">
    <citation type="submission" date="2016-09" db="EMBL/GenBank/DDBJ databases">
        <title>genome sequences of RNA viruses from mosquitos.</title>
        <authorList>
            <person name="Greninger A.L."/>
            <person name="Shean R."/>
            <person name="Haman K."/>
            <person name="Dykstra E."/>
            <person name="Kangiser D."/>
            <person name="Jerome K."/>
        </authorList>
    </citation>
    <scope>NUCLEOTIDE SEQUENCE</scope>
    <source>
        <strain evidence="1">Mos8CM0</strain>
    </source>
</reference>
<keyword evidence="1" id="KW-0543">Viral nucleoprotein</keyword>
<accession>A0A1L4A1S0</accession>
<dbReference type="InterPro" id="IPR009522">
    <property type="entry name" value="Capsid_Phlebovir/Tenuivir"/>
</dbReference>
<protein>
    <submittedName>
        <fullName evidence="1">Nucleocapsid</fullName>
    </submittedName>
</protein>
<organism evidence="1">
    <name type="scientific">Salarivirus Mos8CM0</name>
    <dbReference type="NCBI Taxonomy" id="1925501"/>
    <lineage>
        <taxon>Viruses</taxon>
    </lineage>
</organism>
<dbReference type="EMBL" id="KX924629">
    <property type="protein sequence ID" value="API61886.1"/>
    <property type="molecule type" value="Genomic_RNA"/>
</dbReference>
<dbReference type="GO" id="GO:0003723">
    <property type="term" value="F:RNA binding"/>
    <property type="evidence" value="ECO:0007669"/>
    <property type="project" value="InterPro"/>
</dbReference>
<keyword evidence="1" id="KW-0946">Virion</keyword>